<dbReference type="Proteomes" id="UP000619260">
    <property type="component" value="Unassembled WGS sequence"/>
</dbReference>
<evidence type="ECO:0000313" key="5">
    <source>
        <dbReference type="EMBL" id="GIJ47057.1"/>
    </source>
</evidence>
<evidence type="ECO:0000256" key="1">
    <source>
        <dbReference type="ARBA" id="ARBA00022676"/>
    </source>
</evidence>
<comment type="caution">
    <text evidence="5">The sequence shown here is derived from an EMBL/GenBank/DDBJ whole genome shotgun (WGS) entry which is preliminary data.</text>
</comment>
<name>A0A8J3YME1_9ACTN</name>
<dbReference type="PANTHER" id="PTHR45947:SF3">
    <property type="entry name" value="SULFOQUINOVOSYL TRANSFERASE SQD2"/>
    <property type="match status" value="1"/>
</dbReference>
<proteinExistence type="predicted"/>
<dbReference type="AlphaFoldDB" id="A0A8J3YME1"/>
<feature type="domain" description="Glycosyltransferase subfamily 4-like N-terminal" evidence="4">
    <location>
        <begin position="18"/>
        <end position="194"/>
    </location>
</feature>
<accession>A0A8J3YME1</accession>
<dbReference type="GO" id="GO:0016758">
    <property type="term" value="F:hexosyltransferase activity"/>
    <property type="evidence" value="ECO:0007669"/>
    <property type="project" value="TreeGrafter"/>
</dbReference>
<dbReference type="Pfam" id="PF00534">
    <property type="entry name" value="Glycos_transf_1"/>
    <property type="match status" value="1"/>
</dbReference>
<keyword evidence="6" id="KW-1185">Reference proteome</keyword>
<organism evidence="5 6">
    <name type="scientific">Virgisporangium aliadipatigenens</name>
    <dbReference type="NCBI Taxonomy" id="741659"/>
    <lineage>
        <taxon>Bacteria</taxon>
        <taxon>Bacillati</taxon>
        <taxon>Actinomycetota</taxon>
        <taxon>Actinomycetes</taxon>
        <taxon>Micromonosporales</taxon>
        <taxon>Micromonosporaceae</taxon>
        <taxon>Virgisporangium</taxon>
    </lineage>
</organism>
<keyword evidence="1" id="KW-0328">Glycosyltransferase</keyword>
<protein>
    <submittedName>
        <fullName evidence="5">Glycosyl transferase</fullName>
    </submittedName>
</protein>
<dbReference type="InterPro" id="IPR001296">
    <property type="entry name" value="Glyco_trans_1"/>
</dbReference>
<evidence type="ECO:0000256" key="2">
    <source>
        <dbReference type="ARBA" id="ARBA00022679"/>
    </source>
</evidence>
<evidence type="ECO:0000259" key="3">
    <source>
        <dbReference type="Pfam" id="PF00534"/>
    </source>
</evidence>
<feature type="domain" description="Glycosyl transferase family 1" evidence="3">
    <location>
        <begin position="207"/>
        <end position="366"/>
    </location>
</feature>
<sequence length="403" mass="43265">MVSEHASPLATLGGVDAGGQNTHVAELARAVAARGHEVRVYTRREDRTAPSEVDFAPGVVVEHVPAGPPRVLPKDDLLPFMGDFGRWLEKRWSDGDFRPDVVHAHFWMSGLAALTATAGARVPVVVTFHALGTVKRRYQGAKDTSPEGRVGLERTLGRLADRVIAQCADEVDELARMGIARNNIVVAPSGVDTETFSPAGPTMPRREGLRRVLSVGRLVERKGYDDLIRALRRVPDTELVIAGGPPAEKLDGDPEAQRLRAVAAKAGVGDRLVLLGSVPSADMPAWYRSADVVCCPPWYEPFGLTPLEAMACGVPVVTYAVGGLAESVIDGVTGLHVPPRDVRALAVALRSVLQDEVRRMSFASAAVDRVRSRYTWDRAALDVGRVYASVAGLETDTLTEVPG</sequence>
<dbReference type="GO" id="GO:1901137">
    <property type="term" value="P:carbohydrate derivative biosynthetic process"/>
    <property type="evidence" value="ECO:0007669"/>
    <property type="project" value="UniProtKB-ARBA"/>
</dbReference>
<dbReference type="InterPro" id="IPR050194">
    <property type="entry name" value="Glycosyltransferase_grp1"/>
</dbReference>
<reference evidence="5" key="1">
    <citation type="submission" date="2021-01" db="EMBL/GenBank/DDBJ databases">
        <title>Whole genome shotgun sequence of Virgisporangium aliadipatigenens NBRC 105644.</title>
        <authorList>
            <person name="Komaki H."/>
            <person name="Tamura T."/>
        </authorList>
    </citation>
    <scope>NUCLEOTIDE SEQUENCE</scope>
    <source>
        <strain evidence="5">NBRC 105644</strain>
    </source>
</reference>
<keyword evidence="2 5" id="KW-0808">Transferase</keyword>
<evidence type="ECO:0000259" key="4">
    <source>
        <dbReference type="Pfam" id="PF13439"/>
    </source>
</evidence>
<dbReference type="Gene3D" id="3.40.50.2000">
    <property type="entry name" value="Glycogen Phosphorylase B"/>
    <property type="match status" value="2"/>
</dbReference>
<dbReference type="SUPFAM" id="SSF53756">
    <property type="entry name" value="UDP-Glycosyltransferase/glycogen phosphorylase"/>
    <property type="match status" value="1"/>
</dbReference>
<dbReference type="InterPro" id="IPR028098">
    <property type="entry name" value="Glyco_trans_4-like_N"/>
</dbReference>
<dbReference type="Pfam" id="PF13439">
    <property type="entry name" value="Glyco_transf_4"/>
    <property type="match status" value="1"/>
</dbReference>
<gene>
    <name evidence="5" type="ORF">Val02_39430</name>
</gene>
<evidence type="ECO:0000313" key="6">
    <source>
        <dbReference type="Proteomes" id="UP000619260"/>
    </source>
</evidence>
<dbReference type="PANTHER" id="PTHR45947">
    <property type="entry name" value="SULFOQUINOVOSYL TRANSFERASE SQD2"/>
    <property type="match status" value="1"/>
</dbReference>
<dbReference type="EMBL" id="BOPF01000013">
    <property type="protein sequence ID" value="GIJ47057.1"/>
    <property type="molecule type" value="Genomic_DNA"/>
</dbReference>